<comment type="caution">
    <text evidence="1">The sequence shown here is derived from an EMBL/GenBank/DDBJ whole genome shotgun (WGS) entry which is preliminary data.</text>
</comment>
<proteinExistence type="predicted"/>
<organism evidence="1 2">
    <name type="scientific">Vermiconidia calcicola</name>
    <dbReference type="NCBI Taxonomy" id="1690605"/>
    <lineage>
        <taxon>Eukaryota</taxon>
        <taxon>Fungi</taxon>
        <taxon>Dikarya</taxon>
        <taxon>Ascomycota</taxon>
        <taxon>Pezizomycotina</taxon>
        <taxon>Dothideomycetes</taxon>
        <taxon>Dothideomycetidae</taxon>
        <taxon>Mycosphaerellales</taxon>
        <taxon>Extremaceae</taxon>
        <taxon>Vermiconidia</taxon>
    </lineage>
</organism>
<gene>
    <name evidence="1" type="ORF">LTR37_001615</name>
</gene>
<keyword evidence="2" id="KW-1185">Reference proteome</keyword>
<accession>A0ACC3NV74</accession>
<evidence type="ECO:0000313" key="2">
    <source>
        <dbReference type="Proteomes" id="UP001281147"/>
    </source>
</evidence>
<dbReference type="Proteomes" id="UP001281147">
    <property type="component" value="Unassembled WGS sequence"/>
</dbReference>
<evidence type="ECO:0000313" key="1">
    <source>
        <dbReference type="EMBL" id="KAK3723734.1"/>
    </source>
</evidence>
<reference evidence="1" key="1">
    <citation type="submission" date="2023-07" db="EMBL/GenBank/DDBJ databases">
        <title>Black Yeasts Isolated from many extreme environments.</title>
        <authorList>
            <person name="Coleine C."/>
            <person name="Stajich J.E."/>
            <person name="Selbmann L."/>
        </authorList>
    </citation>
    <scope>NUCLEOTIDE SEQUENCE</scope>
    <source>
        <strain evidence="1">CCFEE 5714</strain>
    </source>
</reference>
<name>A0ACC3NV74_9PEZI</name>
<protein>
    <submittedName>
        <fullName evidence="1">Uncharacterized protein</fullName>
    </submittedName>
</protein>
<sequence length="157" mass="17614">MSPTLRTIPPELRNRIIRFALPDGEHFHYKAASSPLCRTSSQLHFLANDCIPKHLGPEHIQSLRILYVFVKADENGLMKGTEKGAGLDIAVWGGKYMWDWSHIVNDGHQLRMTPAFLSLADGEASVRGLMESIVHLADIMLSRELTEQLPVETIKLS</sequence>
<dbReference type="EMBL" id="JAUTXU010000008">
    <property type="protein sequence ID" value="KAK3723734.1"/>
    <property type="molecule type" value="Genomic_DNA"/>
</dbReference>